<feature type="transmembrane region" description="Helical" evidence="9">
    <location>
        <begin position="162"/>
        <end position="182"/>
    </location>
</feature>
<accession>K4KTJ8</accession>
<evidence type="ECO:0000256" key="5">
    <source>
        <dbReference type="ARBA" id="ARBA00022692"/>
    </source>
</evidence>
<dbReference type="Proteomes" id="UP000000466">
    <property type="component" value="Chromosome"/>
</dbReference>
<feature type="transmembrane region" description="Helical" evidence="9">
    <location>
        <begin position="97"/>
        <end position="116"/>
    </location>
</feature>
<keyword evidence="9" id="KW-0813">Transport</keyword>
<evidence type="ECO:0000259" key="10">
    <source>
        <dbReference type="Pfam" id="PF01578"/>
    </source>
</evidence>
<dbReference type="KEGG" id="saga:M5M_00250"/>
<dbReference type="GO" id="GO:0017004">
    <property type="term" value="P:cytochrome complex assembly"/>
    <property type="evidence" value="ECO:0007669"/>
    <property type="project" value="UniProtKB-KW"/>
</dbReference>
<gene>
    <name evidence="9" type="primary">ccmC</name>
    <name evidence="11" type="ordered locus">M5M_00250</name>
</gene>
<evidence type="ECO:0000256" key="3">
    <source>
        <dbReference type="ARBA" id="ARBA00005840"/>
    </source>
</evidence>
<comment type="function">
    <text evidence="1 9">Required for the export of heme to the periplasm for the biogenesis of c-type cytochromes.</text>
</comment>
<dbReference type="GO" id="GO:0015232">
    <property type="term" value="F:heme transmembrane transporter activity"/>
    <property type="evidence" value="ECO:0007669"/>
    <property type="project" value="InterPro"/>
</dbReference>
<evidence type="ECO:0000313" key="11">
    <source>
        <dbReference type="EMBL" id="AFU97287.1"/>
    </source>
</evidence>
<dbReference type="InterPro" id="IPR045062">
    <property type="entry name" value="Cyt_c_biogenesis_CcsA/CcmC"/>
</dbReference>
<reference evidence="11 12" key="1">
    <citation type="journal article" date="2013" name="Genome Announc.">
        <title>Complete genome sequence of Simiduia agarivorans SA1(T), a marine bacterium able to degrade a variety of polysaccharides.</title>
        <authorList>
            <person name="Lin S.Y."/>
            <person name="Shieh W.Y."/>
            <person name="Chen J.S."/>
            <person name="Tang S.L."/>
        </authorList>
    </citation>
    <scope>NUCLEOTIDE SEQUENCE [LARGE SCALE GENOMIC DNA]</scope>
    <source>
        <strain evidence="12">DSM 21679 / JCM 13881 / BCRC 17597 / SA1</strain>
    </source>
</reference>
<evidence type="ECO:0000256" key="9">
    <source>
        <dbReference type="RuleBase" id="RU364092"/>
    </source>
</evidence>
<dbReference type="AlphaFoldDB" id="K4KTJ8"/>
<comment type="similarity">
    <text evidence="3 9">Belongs to the CcmC/CycZ/HelC family.</text>
</comment>
<evidence type="ECO:0000256" key="7">
    <source>
        <dbReference type="ARBA" id="ARBA00022989"/>
    </source>
</evidence>
<dbReference type="InterPro" id="IPR003557">
    <property type="entry name" value="Cyt_c_biogenesis_CcmC"/>
</dbReference>
<keyword evidence="5 9" id="KW-0812">Transmembrane</keyword>
<protein>
    <recommendedName>
        <fullName evidence="4 9">Heme exporter protein C</fullName>
    </recommendedName>
    <alternativeName>
        <fullName evidence="9">Cytochrome c-type biogenesis protein</fullName>
    </alternativeName>
</protein>
<proteinExistence type="inferred from homology"/>
<dbReference type="HOGENOM" id="CLU_066538_2_1_6"/>
<dbReference type="EMBL" id="CP003746">
    <property type="protein sequence ID" value="AFU97287.1"/>
    <property type="molecule type" value="Genomic_DNA"/>
</dbReference>
<feature type="transmembrane region" description="Helical" evidence="9">
    <location>
        <begin position="128"/>
        <end position="150"/>
    </location>
</feature>
<comment type="subcellular location">
    <subcellularLocation>
        <location evidence="9">Cell inner membrane</location>
    </subcellularLocation>
    <subcellularLocation>
        <location evidence="2">Membrane</location>
        <topology evidence="2">Multi-pass membrane protein</topology>
    </subcellularLocation>
</comment>
<evidence type="ECO:0000256" key="2">
    <source>
        <dbReference type="ARBA" id="ARBA00004141"/>
    </source>
</evidence>
<dbReference type="STRING" id="1117647.M5M_00250"/>
<dbReference type="eggNOG" id="COG0755">
    <property type="taxonomic scope" value="Bacteria"/>
</dbReference>
<evidence type="ECO:0000256" key="4">
    <source>
        <dbReference type="ARBA" id="ARBA00016463"/>
    </source>
</evidence>
<dbReference type="NCBIfam" id="TIGR01191">
    <property type="entry name" value="ccmC"/>
    <property type="match status" value="1"/>
</dbReference>
<dbReference type="PRINTS" id="PR01386">
    <property type="entry name" value="CCMCBIOGNSIS"/>
</dbReference>
<dbReference type="PANTHER" id="PTHR30071">
    <property type="entry name" value="HEME EXPORTER PROTEIN C"/>
    <property type="match status" value="1"/>
</dbReference>
<keyword evidence="7 9" id="KW-1133">Transmembrane helix</keyword>
<feature type="transmembrane region" description="Helical" evidence="9">
    <location>
        <begin position="57"/>
        <end position="85"/>
    </location>
</feature>
<dbReference type="PANTHER" id="PTHR30071:SF1">
    <property type="entry name" value="CYTOCHROME B_B6 PROTEIN-RELATED"/>
    <property type="match status" value="1"/>
</dbReference>
<sequence>MGWQWFHRLGSPRWFYEKTGVWLPYLAVVTALLMLTGLVWGLGFAPMDYKQGNSFRIIYIHVPVSFLALAGYYIMAIAGAVGLIWKMKLADMVMKSAAPIGAALTFLALISGAIWGKPTWGTYWVWDARITSMLVLFFLYVGVIALQASFTNQQAAAKASAVLSLVGMINIPIIYKSVDWWYTLHQPATIKFTEAPSMHPDMFYPLLVMIVGMYCFYALALILFTRAEIVQREKQTQWVKALGGAG</sequence>
<keyword evidence="8 9" id="KW-0472">Membrane</keyword>
<dbReference type="GO" id="GO:0020037">
    <property type="term" value="F:heme binding"/>
    <property type="evidence" value="ECO:0007669"/>
    <property type="project" value="InterPro"/>
</dbReference>
<evidence type="ECO:0000256" key="6">
    <source>
        <dbReference type="ARBA" id="ARBA00022748"/>
    </source>
</evidence>
<dbReference type="RefSeq" id="WP_015045460.1">
    <property type="nucleotide sequence ID" value="NC_018868.3"/>
</dbReference>
<evidence type="ECO:0000256" key="1">
    <source>
        <dbReference type="ARBA" id="ARBA00002442"/>
    </source>
</evidence>
<keyword evidence="12" id="KW-1185">Reference proteome</keyword>
<dbReference type="Pfam" id="PF01578">
    <property type="entry name" value="Cytochrom_C_asm"/>
    <property type="match status" value="1"/>
</dbReference>
<keyword evidence="6 9" id="KW-0201">Cytochrome c-type biogenesis</keyword>
<feature type="domain" description="Cytochrome c assembly protein" evidence="10">
    <location>
        <begin position="28"/>
        <end position="185"/>
    </location>
</feature>
<feature type="transmembrane region" description="Helical" evidence="9">
    <location>
        <begin position="202"/>
        <end position="224"/>
    </location>
</feature>
<organism evidence="11 12">
    <name type="scientific">Simiduia agarivorans (strain DSM 21679 / JCM 13881 / BCRC 17597 / SA1)</name>
    <dbReference type="NCBI Taxonomy" id="1117647"/>
    <lineage>
        <taxon>Bacteria</taxon>
        <taxon>Pseudomonadati</taxon>
        <taxon>Pseudomonadota</taxon>
        <taxon>Gammaproteobacteria</taxon>
        <taxon>Cellvibrionales</taxon>
        <taxon>Cellvibrionaceae</taxon>
        <taxon>Simiduia</taxon>
    </lineage>
</organism>
<evidence type="ECO:0000256" key="8">
    <source>
        <dbReference type="ARBA" id="ARBA00023136"/>
    </source>
</evidence>
<keyword evidence="9" id="KW-1003">Cell membrane</keyword>
<keyword evidence="9" id="KW-0997">Cell inner membrane</keyword>
<dbReference type="OrthoDB" id="9778550at2"/>
<dbReference type="InterPro" id="IPR002541">
    <property type="entry name" value="Cyt_c_assembly"/>
</dbReference>
<dbReference type="GO" id="GO:0005886">
    <property type="term" value="C:plasma membrane"/>
    <property type="evidence" value="ECO:0007669"/>
    <property type="project" value="UniProtKB-SubCell"/>
</dbReference>
<name>K4KTJ8_SIMAS</name>
<feature type="transmembrane region" description="Helical" evidence="9">
    <location>
        <begin position="21"/>
        <end position="45"/>
    </location>
</feature>
<evidence type="ECO:0000313" key="12">
    <source>
        <dbReference type="Proteomes" id="UP000000466"/>
    </source>
</evidence>